<keyword evidence="3" id="KW-1185">Reference proteome</keyword>
<gene>
    <name evidence="2" type="ORF">ACFP1G_07270</name>
</gene>
<proteinExistence type="predicted"/>
<accession>A0ABW1ST07</accession>
<organism evidence="2 3">
    <name type="scientific">Levilactobacillus tongjiangensis</name>
    <dbReference type="NCBI Taxonomy" id="2486023"/>
    <lineage>
        <taxon>Bacteria</taxon>
        <taxon>Bacillati</taxon>
        <taxon>Bacillota</taxon>
        <taxon>Bacilli</taxon>
        <taxon>Lactobacillales</taxon>
        <taxon>Lactobacillaceae</taxon>
        <taxon>Levilactobacillus</taxon>
    </lineage>
</organism>
<dbReference type="RefSeq" id="WP_125691775.1">
    <property type="nucleotide sequence ID" value="NZ_JBHSSK010000021.1"/>
</dbReference>
<name>A0ABW1ST07_9LACO</name>
<evidence type="ECO:0000313" key="3">
    <source>
        <dbReference type="Proteomes" id="UP001596254"/>
    </source>
</evidence>
<evidence type="ECO:0000313" key="2">
    <source>
        <dbReference type="EMBL" id="MFC6207277.1"/>
    </source>
</evidence>
<keyword evidence="1" id="KW-0732">Signal</keyword>
<evidence type="ECO:0000256" key="1">
    <source>
        <dbReference type="SAM" id="SignalP"/>
    </source>
</evidence>
<feature type="chain" id="PRO_5046911360" evidence="1">
    <location>
        <begin position="24"/>
        <end position="165"/>
    </location>
</feature>
<dbReference type="EMBL" id="JBHSSK010000021">
    <property type="protein sequence ID" value="MFC6207277.1"/>
    <property type="molecule type" value="Genomic_DNA"/>
</dbReference>
<comment type="caution">
    <text evidence="2">The sequence shown here is derived from an EMBL/GenBank/DDBJ whole genome shotgun (WGS) entry which is preliminary data.</text>
</comment>
<dbReference type="Proteomes" id="UP001596254">
    <property type="component" value="Unassembled WGS sequence"/>
</dbReference>
<feature type="signal peptide" evidence="1">
    <location>
        <begin position="1"/>
        <end position="23"/>
    </location>
</feature>
<sequence length="165" mass="19063">MKRHILVGVVSLGLTLLAGGVTAQAKSQLPKSYQGTWYGYVCSEKVDYVRTYNVVKVGFTRNRFDYAYLKTTHSDLSQLDWQWEEHTLTSYSKKVNKHHQTYYTISTAGFADDINRMRLVTVKINGQRLQALKMTAQPDTLYAFRQPLRTHAWGWDFEDFAPTDV</sequence>
<reference evidence="3" key="1">
    <citation type="journal article" date="2019" name="Int. J. Syst. Evol. Microbiol.">
        <title>The Global Catalogue of Microorganisms (GCM) 10K type strain sequencing project: providing services to taxonomists for standard genome sequencing and annotation.</title>
        <authorList>
            <consortium name="The Broad Institute Genomics Platform"/>
            <consortium name="The Broad Institute Genome Sequencing Center for Infectious Disease"/>
            <person name="Wu L."/>
            <person name="Ma J."/>
        </authorList>
    </citation>
    <scope>NUCLEOTIDE SEQUENCE [LARGE SCALE GENOMIC DNA]</scope>
    <source>
        <strain evidence="3">CCM 8905</strain>
    </source>
</reference>
<protein>
    <submittedName>
        <fullName evidence="2">Uncharacterized protein</fullName>
    </submittedName>
</protein>